<evidence type="ECO:0000259" key="14">
    <source>
        <dbReference type="Pfam" id="PF23220"/>
    </source>
</evidence>
<evidence type="ECO:0000256" key="13">
    <source>
        <dbReference type="SAM" id="SignalP"/>
    </source>
</evidence>
<gene>
    <name evidence="17" type="ORF">PPACK8108_LOCUS2324</name>
</gene>
<organism evidence="17 18">
    <name type="scientific">Phakopsora pachyrhizi</name>
    <name type="common">Asian soybean rust disease fungus</name>
    <dbReference type="NCBI Taxonomy" id="170000"/>
    <lineage>
        <taxon>Eukaryota</taxon>
        <taxon>Fungi</taxon>
        <taxon>Dikarya</taxon>
        <taxon>Basidiomycota</taxon>
        <taxon>Pucciniomycotina</taxon>
        <taxon>Pucciniomycetes</taxon>
        <taxon>Pucciniales</taxon>
        <taxon>Phakopsoraceae</taxon>
        <taxon>Phakopsora</taxon>
    </lineage>
</organism>
<dbReference type="FunFam" id="1.25.40.10:FF:000137">
    <property type="entry name" value="Pre-mRNA-splicing factor syf1"/>
    <property type="match status" value="1"/>
</dbReference>
<evidence type="ECO:0000256" key="2">
    <source>
        <dbReference type="ARBA" id="ARBA00008644"/>
    </source>
</evidence>
<dbReference type="Proteomes" id="UP001153365">
    <property type="component" value="Unassembled WGS sequence"/>
</dbReference>
<proteinExistence type="inferred from homology"/>
<sequence length="509" mass="58769">MPRLWLSYLTLLTHPSCPAPLSYTHTRHTFDRALRTLSHSLHERIWKPYLRWSEHVAGGETCIRVWRRYLTVDPSLTAHYVQFLINESESDAKDDDIEEGAEALSQDEDEDEEEEEEEEGEEGEKKEENGDVGTKQKTSRAQQKHPHKALIAAKLLLGLVRKARKGKYKSPDGKSPYQLLIDFMELCEKFPHQIGISLKQATKRRQKQAENMSKDNKTNSLPNGQTETQKLDDASAPFGGLIRIVGPPVSTSHKKTAFERRPKVSEEAEAYDPDVDPANPSRLDIDRITELEGLSIYKDQLGLIYTNLATYWIKRTEFEKAKEVFEDGIARVLTIRDFTTIFDAYAEFSEQYISTLMESIGEDGDEDQNEQEEELDTKMREFEELMDRRPFLVNDVLLRRNPNDVQEWEKRVVLHGNEDEKVVETYLKAIETINPKKATSNFHQLFVNFAKWYEETGASDQDDSAPDLKNARQVFERAVNVNFQRVDDLAEIWIEWAEMEKLFGSSEGD</sequence>
<evidence type="ECO:0000256" key="5">
    <source>
        <dbReference type="ARBA" id="ARBA00022728"/>
    </source>
</evidence>
<evidence type="ECO:0000256" key="11">
    <source>
        <dbReference type="ARBA" id="ARBA00067212"/>
    </source>
</evidence>
<feature type="compositionally biased region" description="Polar residues" evidence="12">
    <location>
        <begin position="218"/>
        <end position="228"/>
    </location>
</feature>
<keyword evidence="8" id="KW-0539">Nucleus</keyword>
<evidence type="ECO:0000256" key="9">
    <source>
        <dbReference type="ARBA" id="ARBA00037272"/>
    </source>
</evidence>
<dbReference type="SUPFAM" id="SSF48452">
    <property type="entry name" value="TPR-like"/>
    <property type="match status" value="1"/>
</dbReference>
<evidence type="ECO:0000256" key="4">
    <source>
        <dbReference type="ARBA" id="ARBA00022664"/>
    </source>
</evidence>
<evidence type="ECO:0000256" key="1">
    <source>
        <dbReference type="ARBA" id="ARBA00004123"/>
    </source>
</evidence>
<name>A0AAV0AKA7_PHAPC</name>
<evidence type="ECO:0000256" key="10">
    <source>
        <dbReference type="ARBA" id="ARBA00039472"/>
    </source>
</evidence>
<evidence type="ECO:0000259" key="15">
    <source>
        <dbReference type="Pfam" id="PF23231"/>
    </source>
</evidence>
<dbReference type="Pfam" id="PF23231">
    <property type="entry name" value="HAT_Syf1_CNRKL1_C"/>
    <property type="match status" value="1"/>
</dbReference>
<keyword evidence="13" id="KW-0732">Signal</keyword>
<keyword evidence="18" id="KW-1185">Reference proteome</keyword>
<accession>A0AAV0AKA7</accession>
<dbReference type="PANTHER" id="PTHR11246:SF5">
    <property type="entry name" value="PRE-MRNA-SPLICING FACTOR SYF1"/>
    <property type="match status" value="1"/>
</dbReference>
<feature type="signal peptide" evidence="13">
    <location>
        <begin position="1"/>
        <end position="18"/>
    </location>
</feature>
<feature type="compositionally biased region" description="Acidic residues" evidence="12">
    <location>
        <begin position="91"/>
        <end position="122"/>
    </location>
</feature>
<comment type="caution">
    <text evidence="17">The sequence shown here is derived from an EMBL/GenBank/DDBJ whole genome shotgun (WGS) entry which is preliminary data.</text>
</comment>
<dbReference type="EMBL" id="CALTRL010000399">
    <property type="protein sequence ID" value="CAH7667884.1"/>
    <property type="molecule type" value="Genomic_DNA"/>
</dbReference>
<feature type="compositionally biased region" description="Basic and acidic residues" evidence="12">
    <location>
        <begin position="256"/>
        <end position="266"/>
    </location>
</feature>
<dbReference type="Gene3D" id="1.25.40.10">
    <property type="entry name" value="Tetratricopeptide repeat domain"/>
    <property type="match status" value="2"/>
</dbReference>
<keyword evidence="7" id="KW-0508">mRNA splicing</keyword>
<feature type="domain" description="Pre-mRNA-splicing factor Syf1-like N-terminal HAT-repeats" evidence="16">
    <location>
        <begin position="1"/>
        <end position="74"/>
    </location>
</feature>
<keyword evidence="6" id="KW-0677">Repeat</keyword>
<keyword evidence="4" id="KW-0507">mRNA processing</keyword>
<comment type="subunit">
    <text evidence="3">Associated with the spliceosome.</text>
</comment>
<feature type="region of interest" description="Disordered" evidence="12">
    <location>
        <begin position="253"/>
        <end position="278"/>
    </location>
</feature>
<dbReference type="InterPro" id="IPR011990">
    <property type="entry name" value="TPR-like_helical_dom_sf"/>
</dbReference>
<feature type="chain" id="PRO_5043897365" description="Pre-mRNA-splicing factor SYF1" evidence="13">
    <location>
        <begin position="19"/>
        <end position="509"/>
    </location>
</feature>
<dbReference type="InterPro" id="IPR003107">
    <property type="entry name" value="HAT"/>
</dbReference>
<evidence type="ECO:0000259" key="16">
    <source>
        <dbReference type="Pfam" id="PF23233"/>
    </source>
</evidence>
<dbReference type="InterPro" id="IPR055433">
    <property type="entry name" value="HAT_Syf1-like_N"/>
</dbReference>
<dbReference type="Pfam" id="PF23233">
    <property type="entry name" value="HAT_Syf1_CNRKL1_N"/>
    <property type="match status" value="1"/>
</dbReference>
<reference evidence="17" key="1">
    <citation type="submission" date="2022-06" db="EMBL/GenBank/DDBJ databases">
        <authorList>
            <consortium name="SYNGENTA / RWTH Aachen University"/>
        </authorList>
    </citation>
    <scope>NUCLEOTIDE SEQUENCE</scope>
</reference>
<feature type="region of interest" description="Disordered" evidence="12">
    <location>
        <begin position="91"/>
        <end position="147"/>
    </location>
</feature>
<feature type="region of interest" description="Disordered" evidence="12">
    <location>
        <begin position="199"/>
        <end position="232"/>
    </location>
</feature>
<comment type="subcellular location">
    <subcellularLocation>
        <location evidence="1">Nucleus</location>
    </subcellularLocation>
</comment>
<evidence type="ECO:0000313" key="18">
    <source>
        <dbReference type="Proteomes" id="UP001153365"/>
    </source>
</evidence>
<dbReference type="GO" id="GO:0071014">
    <property type="term" value="C:post-mRNA release spliceosomal complex"/>
    <property type="evidence" value="ECO:0007669"/>
    <property type="project" value="TreeGrafter"/>
</dbReference>
<evidence type="ECO:0000313" key="17">
    <source>
        <dbReference type="EMBL" id="CAH7667884.1"/>
    </source>
</evidence>
<dbReference type="InterPro" id="IPR045075">
    <property type="entry name" value="Syf1-like"/>
</dbReference>
<dbReference type="InterPro" id="IPR056350">
    <property type="entry name" value="HAT_Syf1_central"/>
</dbReference>
<dbReference type="AlphaFoldDB" id="A0AAV0AKA7"/>
<evidence type="ECO:0000256" key="6">
    <source>
        <dbReference type="ARBA" id="ARBA00022737"/>
    </source>
</evidence>
<dbReference type="GO" id="GO:0071007">
    <property type="term" value="C:U2-type catalytic step 2 spliceosome"/>
    <property type="evidence" value="ECO:0007669"/>
    <property type="project" value="TreeGrafter"/>
</dbReference>
<evidence type="ECO:0000256" key="3">
    <source>
        <dbReference type="ARBA" id="ARBA00011524"/>
    </source>
</evidence>
<evidence type="ECO:0000256" key="12">
    <source>
        <dbReference type="SAM" id="MobiDB-lite"/>
    </source>
</evidence>
<evidence type="ECO:0000256" key="8">
    <source>
        <dbReference type="ARBA" id="ARBA00023242"/>
    </source>
</evidence>
<dbReference type="GO" id="GO:0000974">
    <property type="term" value="C:Prp19 complex"/>
    <property type="evidence" value="ECO:0007669"/>
    <property type="project" value="TreeGrafter"/>
</dbReference>
<comment type="function">
    <text evidence="9">Involved in pre-mRNA splicing and cell cycle progression.</text>
</comment>
<comment type="similarity">
    <text evidence="2">Belongs to the crooked-neck family.</text>
</comment>
<dbReference type="PANTHER" id="PTHR11246">
    <property type="entry name" value="PRE-MRNA SPLICING FACTOR"/>
    <property type="match status" value="1"/>
</dbReference>
<feature type="domain" description="Pre-mRNA-splicing factor SYF1 central HAT repeats" evidence="14">
    <location>
        <begin position="279"/>
        <end position="433"/>
    </location>
</feature>
<dbReference type="Pfam" id="PF23220">
    <property type="entry name" value="HAT_Syf1_M"/>
    <property type="match status" value="1"/>
</dbReference>
<dbReference type="GO" id="GO:0000349">
    <property type="term" value="P:generation of catalytic spliceosome for first transesterification step"/>
    <property type="evidence" value="ECO:0007669"/>
    <property type="project" value="TreeGrafter"/>
</dbReference>
<protein>
    <recommendedName>
        <fullName evidence="10">Pre-mRNA-splicing factor SYF1</fullName>
    </recommendedName>
    <alternativeName>
        <fullName evidence="11">Pre-mRNA-splicing factor syf1</fullName>
    </alternativeName>
</protein>
<feature type="domain" description="Pre-mRNA-splicing factor Syf1/CRNKL1-like C-terminal HAT-repeats" evidence="15">
    <location>
        <begin position="435"/>
        <end position="500"/>
    </location>
</feature>
<keyword evidence="5" id="KW-0747">Spliceosome</keyword>
<dbReference type="SMART" id="SM00386">
    <property type="entry name" value="HAT"/>
    <property type="match status" value="4"/>
</dbReference>
<dbReference type="InterPro" id="IPR055430">
    <property type="entry name" value="HAT_Syf1_CNRKL1_C"/>
</dbReference>
<evidence type="ECO:0000256" key="7">
    <source>
        <dbReference type="ARBA" id="ARBA00023187"/>
    </source>
</evidence>